<sequence length="344" mass="37737">MQTCTPSEIRTLVCLAQGYMHIGNSGAHMMDWGYNSAKALFSIVAAGETSEGWFQIFPHSLLEGWPEIERSPAAQAAYKFINGGVGFIEPPPGFCTALNVQQIVRNEYKLVSNWGAEYGSIRGWAITSSAEFVRSGSEVPILGEIGALLETGNLGTAWGTAYNSTVKRFARENKLWKPYTGTLCWIQLMMLDTWIAQRVDLLMQGITDQALIPVDEATANKYAFLAVQGPKTKRTTSGRKHPRALFILHYLAHLADGIIDNQGTRVGVSCMSPGNGHGAAGWAGMELGNADDWAALDAMLTLRAILMATRLELMFNTDVFLEFQQCRSTDVQRKSESQLSSDLT</sequence>
<evidence type="ECO:0000313" key="2">
    <source>
        <dbReference type="Proteomes" id="UP001215598"/>
    </source>
</evidence>
<name>A0AAD7I6P7_9AGAR</name>
<evidence type="ECO:0000313" key="1">
    <source>
        <dbReference type="EMBL" id="KAJ7736297.1"/>
    </source>
</evidence>
<dbReference type="EMBL" id="JARKIB010000122">
    <property type="protein sequence ID" value="KAJ7736297.1"/>
    <property type="molecule type" value="Genomic_DNA"/>
</dbReference>
<accession>A0AAD7I6P7</accession>
<comment type="caution">
    <text evidence="1">The sequence shown here is derived from an EMBL/GenBank/DDBJ whole genome shotgun (WGS) entry which is preliminary data.</text>
</comment>
<protein>
    <submittedName>
        <fullName evidence="1">Uncharacterized protein</fullName>
    </submittedName>
</protein>
<dbReference type="Proteomes" id="UP001215598">
    <property type="component" value="Unassembled WGS sequence"/>
</dbReference>
<gene>
    <name evidence="1" type="ORF">B0H16DRAFT_1466742</name>
</gene>
<organism evidence="1 2">
    <name type="scientific">Mycena metata</name>
    <dbReference type="NCBI Taxonomy" id="1033252"/>
    <lineage>
        <taxon>Eukaryota</taxon>
        <taxon>Fungi</taxon>
        <taxon>Dikarya</taxon>
        <taxon>Basidiomycota</taxon>
        <taxon>Agaricomycotina</taxon>
        <taxon>Agaricomycetes</taxon>
        <taxon>Agaricomycetidae</taxon>
        <taxon>Agaricales</taxon>
        <taxon>Marasmiineae</taxon>
        <taxon>Mycenaceae</taxon>
        <taxon>Mycena</taxon>
    </lineage>
</organism>
<reference evidence="1" key="1">
    <citation type="submission" date="2023-03" db="EMBL/GenBank/DDBJ databases">
        <title>Massive genome expansion in bonnet fungi (Mycena s.s.) driven by repeated elements and novel gene families across ecological guilds.</title>
        <authorList>
            <consortium name="Lawrence Berkeley National Laboratory"/>
            <person name="Harder C.B."/>
            <person name="Miyauchi S."/>
            <person name="Viragh M."/>
            <person name="Kuo A."/>
            <person name="Thoen E."/>
            <person name="Andreopoulos B."/>
            <person name="Lu D."/>
            <person name="Skrede I."/>
            <person name="Drula E."/>
            <person name="Henrissat B."/>
            <person name="Morin E."/>
            <person name="Kohler A."/>
            <person name="Barry K."/>
            <person name="LaButti K."/>
            <person name="Morin E."/>
            <person name="Salamov A."/>
            <person name="Lipzen A."/>
            <person name="Mereny Z."/>
            <person name="Hegedus B."/>
            <person name="Baldrian P."/>
            <person name="Stursova M."/>
            <person name="Weitz H."/>
            <person name="Taylor A."/>
            <person name="Grigoriev I.V."/>
            <person name="Nagy L.G."/>
            <person name="Martin F."/>
            <person name="Kauserud H."/>
        </authorList>
    </citation>
    <scope>NUCLEOTIDE SEQUENCE</scope>
    <source>
        <strain evidence="1">CBHHK182m</strain>
    </source>
</reference>
<keyword evidence="2" id="KW-1185">Reference proteome</keyword>
<dbReference type="AlphaFoldDB" id="A0AAD7I6P7"/>
<proteinExistence type="predicted"/>